<dbReference type="SUPFAM" id="SSF161111">
    <property type="entry name" value="Cation efflux protein transmembrane domain-like"/>
    <property type="match status" value="1"/>
</dbReference>
<feature type="non-terminal residue" evidence="7">
    <location>
        <position position="1"/>
    </location>
</feature>
<feature type="transmembrane region" description="Helical" evidence="5">
    <location>
        <begin position="90"/>
        <end position="111"/>
    </location>
</feature>
<evidence type="ECO:0000313" key="8">
    <source>
        <dbReference type="Proteomes" id="UP000018855"/>
    </source>
</evidence>
<dbReference type="Proteomes" id="UP000018855">
    <property type="component" value="Unassembled WGS sequence"/>
</dbReference>
<feature type="domain" description="Cation efflux protein transmembrane" evidence="6">
    <location>
        <begin position="4"/>
        <end position="118"/>
    </location>
</feature>
<protein>
    <submittedName>
        <fullName evidence="7">Cation diffusion facilitator family transporter</fullName>
    </submittedName>
</protein>
<proteinExistence type="predicted"/>
<name>W1V0G8_9FIRM</name>
<dbReference type="GO" id="GO:0016020">
    <property type="term" value="C:membrane"/>
    <property type="evidence" value="ECO:0007669"/>
    <property type="project" value="UniProtKB-SubCell"/>
</dbReference>
<keyword evidence="3 5" id="KW-1133">Transmembrane helix</keyword>
<accession>W1V0G8</accession>
<evidence type="ECO:0000313" key="7">
    <source>
        <dbReference type="EMBL" id="ETI99496.1"/>
    </source>
</evidence>
<dbReference type="InterPro" id="IPR058533">
    <property type="entry name" value="Cation_efflux_TM"/>
</dbReference>
<feature type="transmembrane region" description="Helical" evidence="5">
    <location>
        <begin position="58"/>
        <end position="78"/>
    </location>
</feature>
<keyword evidence="4 5" id="KW-0472">Membrane</keyword>
<dbReference type="EMBL" id="AZMJ01000475">
    <property type="protein sequence ID" value="ETI99496.1"/>
    <property type="molecule type" value="Genomic_DNA"/>
</dbReference>
<evidence type="ECO:0000256" key="1">
    <source>
        <dbReference type="ARBA" id="ARBA00004141"/>
    </source>
</evidence>
<keyword evidence="2 5" id="KW-0812">Transmembrane</keyword>
<dbReference type="InterPro" id="IPR027469">
    <property type="entry name" value="Cation_efflux_TMD_sf"/>
</dbReference>
<dbReference type="Pfam" id="PF01545">
    <property type="entry name" value="Cation_efflux"/>
    <property type="match status" value="1"/>
</dbReference>
<sequence>ALSSGITDLLSGGRHVDFGPAIFYAIFFTVADTAYYLYVRRINKSLQSNLIKFDNVSWYVDALLEAAILISFVVATMLESTEYARWATYIDPIVLIILAVQMIPSAFRIIVPSMKQILGWAPTSLHNEVQEIMDRFM</sequence>
<comment type="subcellular location">
    <subcellularLocation>
        <location evidence="1">Membrane</location>
        <topology evidence="1">Multi-pass membrane protein</topology>
    </subcellularLocation>
</comment>
<feature type="transmembrane region" description="Helical" evidence="5">
    <location>
        <begin position="18"/>
        <end position="38"/>
    </location>
</feature>
<evidence type="ECO:0000256" key="3">
    <source>
        <dbReference type="ARBA" id="ARBA00022989"/>
    </source>
</evidence>
<reference evidence="7 8" key="1">
    <citation type="submission" date="2013-12" db="EMBL/GenBank/DDBJ databases">
        <title>A Varibaculum cambriense genome reconstructed from a premature infant gut community with otherwise low bacterial novelty that shifts toward anaerobic metabolism during the third week of life.</title>
        <authorList>
            <person name="Brown C.T."/>
            <person name="Sharon I."/>
            <person name="Thomas B.C."/>
            <person name="Castelle C.J."/>
            <person name="Morowitz M.J."/>
            <person name="Banfield J.F."/>
        </authorList>
    </citation>
    <scope>NUCLEOTIDE SEQUENCE [LARGE SCALE GENOMIC DNA]</scope>
    <source>
        <strain evidence="8">DORA_11</strain>
    </source>
</reference>
<evidence type="ECO:0000256" key="4">
    <source>
        <dbReference type="ARBA" id="ARBA00023136"/>
    </source>
</evidence>
<feature type="non-terminal residue" evidence="7">
    <location>
        <position position="137"/>
    </location>
</feature>
<organism evidence="7 8">
    <name type="scientific">Veillonella dispar DORA_11</name>
    <dbReference type="NCBI Taxonomy" id="1403949"/>
    <lineage>
        <taxon>Bacteria</taxon>
        <taxon>Bacillati</taxon>
        <taxon>Bacillota</taxon>
        <taxon>Negativicutes</taxon>
        <taxon>Veillonellales</taxon>
        <taxon>Veillonellaceae</taxon>
        <taxon>Veillonella</taxon>
    </lineage>
</organism>
<dbReference type="GO" id="GO:0008324">
    <property type="term" value="F:monoatomic cation transmembrane transporter activity"/>
    <property type="evidence" value="ECO:0007669"/>
    <property type="project" value="InterPro"/>
</dbReference>
<dbReference type="AlphaFoldDB" id="W1V0G8"/>
<evidence type="ECO:0000259" key="6">
    <source>
        <dbReference type="Pfam" id="PF01545"/>
    </source>
</evidence>
<evidence type="ECO:0000256" key="2">
    <source>
        <dbReference type="ARBA" id="ARBA00022692"/>
    </source>
</evidence>
<gene>
    <name evidence="7" type="ORF">Q619_VDC00475G0001</name>
</gene>
<dbReference type="Gene3D" id="1.20.1510.10">
    <property type="entry name" value="Cation efflux protein transmembrane domain"/>
    <property type="match status" value="1"/>
</dbReference>
<evidence type="ECO:0000256" key="5">
    <source>
        <dbReference type="SAM" id="Phobius"/>
    </source>
</evidence>
<comment type="caution">
    <text evidence="7">The sequence shown here is derived from an EMBL/GenBank/DDBJ whole genome shotgun (WGS) entry which is preliminary data.</text>
</comment>